<dbReference type="SUPFAM" id="SSF52540">
    <property type="entry name" value="P-loop containing nucleoside triphosphate hydrolases"/>
    <property type="match status" value="1"/>
</dbReference>
<dbReference type="Pfam" id="PF00005">
    <property type="entry name" value="ABC_tran"/>
    <property type="match status" value="1"/>
</dbReference>
<dbReference type="GO" id="GO:0016887">
    <property type="term" value="F:ATP hydrolysis activity"/>
    <property type="evidence" value="ECO:0007669"/>
    <property type="project" value="InterPro"/>
</dbReference>
<dbReference type="PANTHER" id="PTHR45772">
    <property type="entry name" value="CONSERVED COMPONENT OF ABC TRANSPORTER FOR NATURAL AMINO ACIDS-RELATED"/>
    <property type="match status" value="1"/>
</dbReference>
<organism evidence="5">
    <name type="scientific">mine drainage metagenome</name>
    <dbReference type="NCBI Taxonomy" id="410659"/>
    <lineage>
        <taxon>unclassified sequences</taxon>
        <taxon>metagenomes</taxon>
        <taxon>ecological metagenomes</taxon>
    </lineage>
</organism>
<reference evidence="5" key="2">
    <citation type="journal article" date="2014" name="ISME J.">
        <title>Microbial stratification in low pH oxic and suboxic macroscopic growths along an acid mine drainage.</title>
        <authorList>
            <person name="Mendez-Garcia C."/>
            <person name="Mesa V."/>
            <person name="Sprenger R.R."/>
            <person name="Richter M."/>
            <person name="Diez M.S."/>
            <person name="Solano J."/>
            <person name="Bargiela R."/>
            <person name="Golyshina O.V."/>
            <person name="Manteca A."/>
            <person name="Ramos J.L."/>
            <person name="Gallego J.R."/>
            <person name="Llorente I."/>
            <person name="Martins Dos Santos V.A."/>
            <person name="Jensen O.N."/>
            <person name="Pelaez A.I."/>
            <person name="Sanchez J."/>
            <person name="Ferrer M."/>
        </authorList>
    </citation>
    <scope>NUCLEOTIDE SEQUENCE</scope>
</reference>
<comment type="caution">
    <text evidence="5">The sequence shown here is derived from an EMBL/GenBank/DDBJ whole genome shotgun (WGS) entry which is preliminary data.</text>
</comment>
<accession>T1BDP4</accession>
<feature type="domain" description="ABC transporter" evidence="4">
    <location>
        <begin position="6"/>
        <end position="232"/>
    </location>
</feature>
<dbReference type="PANTHER" id="PTHR45772:SF8">
    <property type="entry name" value="HIGH-AFFINITY BRANCHED-CHAIN AMINO ACID TRANSPORT ATP-BINDING PROTEIN"/>
    <property type="match status" value="1"/>
</dbReference>
<proteinExistence type="predicted"/>
<keyword evidence="2" id="KW-0547">Nucleotide-binding</keyword>
<dbReference type="SMART" id="SM00382">
    <property type="entry name" value="AAA"/>
    <property type="match status" value="1"/>
</dbReference>
<evidence type="ECO:0000256" key="3">
    <source>
        <dbReference type="ARBA" id="ARBA00022840"/>
    </source>
</evidence>
<dbReference type="InterPro" id="IPR027417">
    <property type="entry name" value="P-loop_NTPase"/>
</dbReference>
<dbReference type="InterPro" id="IPR003593">
    <property type="entry name" value="AAA+_ATPase"/>
</dbReference>
<reference evidence="5" key="1">
    <citation type="submission" date="2013-08" db="EMBL/GenBank/DDBJ databases">
        <authorList>
            <person name="Mendez C."/>
            <person name="Richter M."/>
            <person name="Ferrer M."/>
            <person name="Sanchez J."/>
        </authorList>
    </citation>
    <scope>NUCLEOTIDE SEQUENCE</scope>
</reference>
<evidence type="ECO:0000313" key="5">
    <source>
        <dbReference type="EMBL" id="EQD67962.1"/>
    </source>
</evidence>
<evidence type="ECO:0000256" key="1">
    <source>
        <dbReference type="ARBA" id="ARBA00022448"/>
    </source>
</evidence>
<dbReference type="Gene3D" id="3.40.50.300">
    <property type="entry name" value="P-loop containing nucleotide triphosphate hydrolases"/>
    <property type="match status" value="1"/>
</dbReference>
<evidence type="ECO:0000256" key="2">
    <source>
        <dbReference type="ARBA" id="ARBA00022741"/>
    </source>
</evidence>
<gene>
    <name evidence="5" type="ORF">B1A_07522</name>
</gene>
<dbReference type="EMBL" id="AUZX01005421">
    <property type="protein sequence ID" value="EQD67962.1"/>
    <property type="molecule type" value="Genomic_DNA"/>
</dbReference>
<name>T1BDP4_9ZZZZ</name>
<dbReference type="AlphaFoldDB" id="T1BDP4"/>
<dbReference type="PROSITE" id="PS50893">
    <property type="entry name" value="ABC_TRANSPORTER_2"/>
    <property type="match status" value="1"/>
</dbReference>
<keyword evidence="1" id="KW-0813">Transport</keyword>
<keyword evidence="3 5" id="KW-0067">ATP-binding</keyword>
<feature type="non-terminal residue" evidence="5">
    <location>
        <position position="233"/>
    </location>
</feature>
<protein>
    <submittedName>
        <fullName evidence="5">High affinity branched-chain amino acid ABC transporter, ATP-binding protein</fullName>
    </submittedName>
</protein>
<evidence type="ECO:0000259" key="4">
    <source>
        <dbReference type="PROSITE" id="PS50893"/>
    </source>
</evidence>
<dbReference type="GO" id="GO:0005886">
    <property type="term" value="C:plasma membrane"/>
    <property type="evidence" value="ECO:0007669"/>
    <property type="project" value="TreeGrafter"/>
</dbReference>
<sequence length="233" mass="24206">MSDPILVISDLAKSFGGFVALDGVSLELGEGEVVGLVGPNGSGKTTLINVVSGLYAPSRGTVVLGGRPLHGGPPHRVVRSGMNRTFQIPKPLGTLTVSENLRVAAGWGAGHRALEGDPLKLVGLGGLERRFANSLNASQQKRLDLARALATSPRVLLVDELGAGLSPAELDDAAGVLRRLASAGIALLVVEHLMGFLAKVTSRVMVLNAGRQIFQGSLEEAVQDPQVVEVFLG</sequence>
<dbReference type="InterPro" id="IPR003439">
    <property type="entry name" value="ABC_transporter-like_ATP-bd"/>
</dbReference>
<dbReference type="GO" id="GO:0005524">
    <property type="term" value="F:ATP binding"/>
    <property type="evidence" value="ECO:0007669"/>
    <property type="project" value="UniProtKB-KW"/>
</dbReference>
<dbReference type="InterPro" id="IPR051120">
    <property type="entry name" value="ABC_AA/LPS_Transport"/>
</dbReference>